<dbReference type="InterPro" id="IPR000276">
    <property type="entry name" value="GPCR_Rhodpsn"/>
</dbReference>
<dbReference type="GO" id="GO:0009897">
    <property type="term" value="C:external side of plasma membrane"/>
    <property type="evidence" value="ECO:0007669"/>
    <property type="project" value="TreeGrafter"/>
</dbReference>
<dbReference type="InterPro" id="IPR050119">
    <property type="entry name" value="CCR1-9-like"/>
</dbReference>
<keyword evidence="13" id="KW-1185">Reference proteome</keyword>
<dbReference type="Proteomes" id="UP000287033">
    <property type="component" value="Unassembled WGS sequence"/>
</dbReference>
<feature type="transmembrane region" description="Helical" evidence="10">
    <location>
        <begin position="193"/>
        <end position="214"/>
    </location>
</feature>
<accession>A0A401T6R9</accession>
<comment type="caution">
    <text evidence="12">The sequence shown here is derived from an EMBL/GenBank/DDBJ whole genome shotgun (WGS) entry which is preliminary data.</text>
</comment>
<evidence type="ECO:0000313" key="13">
    <source>
        <dbReference type="Proteomes" id="UP000287033"/>
    </source>
</evidence>
<evidence type="ECO:0000256" key="3">
    <source>
        <dbReference type="ARBA" id="ARBA00022989"/>
    </source>
</evidence>
<dbReference type="SMART" id="SM01381">
    <property type="entry name" value="7TM_GPCR_Srsx"/>
    <property type="match status" value="1"/>
</dbReference>
<dbReference type="Gene3D" id="1.20.1070.10">
    <property type="entry name" value="Rhodopsin 7-helix transmembrane proteins"/>
    <property type="match status" value="1"/>
</dbReference>
<dbReference type="AlphaFoldDB" id="A0A401T6R9"/>
<evidence type="ECO:0000256" key="6">
    <source>
        <dbReference type="ARBA" id="ARBA00023170"/>
    </source>
</evidence>
<keyword evidence="2 8" id="KW-0812">Transmembrane</keyword>
<keyword evidence="7 8" id="KW-0807">Transducer</keyword>
<evidence type="ECO:0000256" key="2">
    <source>
        <dbReference type="ARBA" id="ARBA00022692"/>
    </source>
</evidence>
<dbReference type="GO" id="GO:0007204">
    <property type="term" value="P:positive regulation of cytosolic calcium ion concentration"/>
    <property type="evidence" value="ECO:0007669"/>
    <property type="project" value="TreeGrafter"/>
</dbReference>
<comment type="similarity">
    <text evidence="8">Belongs to the G-protein coupled receptor 1 family.</text>
</comment>
<protein>
    <recommendedName>
        <fullName evidence="11">G-protein coupled receptors family 1 profile domain-containing protein</fullName>
    </recommendedName>
</protein>
<reference evidence="12 13" key="1">
    <citation type="journal article" date="2018" name="Nat. Ecol. Evol.">
        <title>Shark genomes provide insights into elasmobranch evolution and the origin of vertebrates.</title>
        <authorList>
            <person name="Hara Y"/>
            <person name="Yamaguchi K"/>
            <person name="Onimaru K"/>
            <person name="Kadota M"/>
            <person name="Koyanagi M"/>
            <person name="Keeley SD"/>
            <person name="Tatsumi K"/>
            <person name="Tanaka K"/>
            <person name="Motone F"/>
            <person name="Kageyama Y"/>
            <person name="Nozu R"/>
            <person name="Adachi N"/>
            <person name="Nishimura O"/>
            <person name="Nakagawa R"/>
            <person name="Tanegashima C"/>
            <person name="Kiyatake I"/>
            <person name="Matsumoto R"/>
            <person name="Murakumo K"/>
            <person name="Nishida K"/>
            <person name="Terakita A"/>
            <person name="Kuratani S"/>
            <person name="Sato K"/>
            <person name="Hyodo S Kuraku.S."/>
        </authorList>
    </citation>
    <scope>NUCLEOTIDE SEQUENCE [LARGE SCALE GENOMIC DNA]</scope>
</reference>
<dbReference type="EMBL" id="BEZZ01001160">
    <property type="protein sequence ID" value="GCC38330.1"/>
    <property type="molecule type" value="Genomic_DNA"/>
</dbReference>
<feature type="region of interest" description="Disordered" evidence="9">
    <location>
        <begin position="323"/>
        <end position="355"/>
    </location>
</feature>
<dbReference type="OMA" id="CDTHEAM"/>
<evidence type="ECO:0000256" key="7">
    <source>
        <dbReference type="ARBA" id="ARBA00023224"/>
    </source>
</evidence>
<dbReference type="PROSITE" id="PS00237">
    <property type="entry name" value="G_PROTEIN_RECEP_F1_1"/>
    <property type="match status" value="1"/>
</dbReference>
<dbReference type="PANTHER" id="PTHR10489">
    <property type="entry name" value="CELL ADHESION MOLECULE"/>
    <property type="match status" value="1"/>
</dbReference>
<comment type="subcellular location">
    <subcellularLocation>
        <location evidence="1">Membrane</location>
        <topology evidence="1">Multi-pass membrane protein</topology>
    </subcellularLocation>
</comment>
<feature type="transmembrane region" description="Helical" evidence="10">
    <location>
        <begin position="107"/>
        <end position="126"/>
    </location>
</feature>
<dbReference type="GO" id="GO:0019722">
    <property type="term" value="P:calcium-mediated signaling"/>
    <property type="evidence" value="ECO:0007669"/>
    <property type="project" value="TreeGrafter"/>
</dbReference>
<sequence>MTTSLEPTTEYDYQTYPGLFCDLQDVTYAKTFIILTYCLVFIFGTFGNIVVIVIMRSKKKSNRLADVFITHLAIADLVFLLTLPFWVASTALDYHWPFGQSLCKICSYILVVNMYSSIFFLTCMGIDRYLAIVLALNYSYLRNRRYAIVTSLVIWLLSMILGLPTLSSRHLLEYDDKWICSEENTLSKNVFTLVIRFISFVLPLAIITACYCSVGFKLYRHFNRRTKEQRKKRKSIKIGFWIITMFVLSWLPYNVLKTLDVFVQILTINVSCDTHEAMSKGLKVSTCLAFFNSCVNPIVYLVFDCYFRESFVQLLPFQSARKPRSHSSTSLADSTKSQRHNTSLKEPFNLSKISS</sequence>
<dbReference type="PRINTS" id="PR00237">
    <property type="entry name" value="GPCRRHODOPSN"/>
</dbReference>
<name>A0A401T6R9_CHIPU</name>
<feature type="transmembrane region" description="Helical" evidence="10">
    <location>
        <begin position="32"/>
        <end position="55"/>
    </location>
</feature>
<dbReference type="GO" id="GO:0060326">
    <property type="term" value="P:cell chemotaxis"/>
    <property type="evidence" value="ECO:0007669"/>
    <property type="project" value="TreeGrafter"/>
</dbReference>
<keyword evidence="4 8" id="KW-0297">G-protein coupled receptor</keyword>
<evidence type="ECO:0000313" key="12">
    <source>
        <dbReference type="EMBL" id="GCC38330.1"/>
    </source>
</evidence>
<gene>
    <name evidence="12" type="ORF">chiPu_0016844</name>
</gene>
<dbReference type="STRING" id="137246.A0A401T6R9"/>
<dbReference type="InterPro" id="IPR017452">
    <property type="entry name" value="GPCR_Rhodpsn_7TM"/>
</dbReference>
<dbReference type="PROSITE" id="PS50262">
    <property type="entry name" value="G_PROTEIN_RECEP_F1_2"/>
    <property type="match status" value="1"/>
</dbReference>
<proteinExistence type="inferred from homology"/>
<dbReference type="OrthoDB" id="8935849at2759"/>
<keyword evidence="5 10" id="KW-0472">Membrane</keyword>
<evidence type="ECO:0000256" key="5">
    <source>
        <dbReference type="ARBA" id="ARBA00023136"/>
    </source>
</evidence>
<dbReference type="Pfam" id="PF00001">
    <property type="entry name" value="7tm_1"/>
    <property type="match status" value="1"/>
</dbReference>
<evidence type="ECO:0000256" key="10">
    <source>
        <dbReference type="SAM" id="Phobius"/>
    </source>
</evidence>
<evidence type="ECO:0000259" key="11">
    <source>
        <dbReference type="PROSITE" id="PS50262"/>
    </source>
</evidence>
<dbReference type="SUPFAM" id="SSF81321">
    <property type="entry name" value="Family A G protein-coupled receptor-like"/>
    <property type="match status" value="1"/>
</dbReference>
<feature type="transmembrane region" description="Helical" evidence="10">
    <location>
        <begin position="235"/>
        <end position="253"/>
    </location>
</feature>
<evidence type="ECO:0000256" key="8">
    <source>
        <dbReference type="RuleBase" id="RU000688"/>
    </source>
</evidence>
<feature type="compositionally biased region" description="Polar residues" evidence="9">
    <location>
        <begin position="326"/>
        <end position="335"/>
    </location>
</feature>
<keyword evidence="6 8" id="KW-0675">Receptor</keyword>
<feature type="domain" description="G-protein coupled receptors family 1 profile" evidence="11">
    <location>
        <begin position="47"/>
        <end position="300"/>
    </location>
</feature>
<evidence type="ECO:0000256" key="9">
    <source>
        <dbReference type="SAM" id="MobiDB-lite"/>
    </source>
</evidence>
<dbReference type="GO" id="GO:0016493">
    <property type="term" value="F:C-C chemokine receptor activity"/>
    <property type="evidence" value="ECO:0007669"/>
    <property type="project" value="TreeGrafter"/>
</dbReference>
<dbReference type="GO" id="GO:0019957">
    <property type="term" value="F:C-C chemokine binding"/>
    <property type="evidence" value="ECO:0007669"/>
    <property type="project" value="TreeGrafter"/>
</dbReference>
<dbReference type="GO" id="GO:0006955">
    <property type="term" value="P:immune response"/>
    <property type="evidence" value="ECO:0007669"/>
    <property type="project" value="TreeGrafter"/>
</dbReference>
<feature type="transmembrane region" description="Helical" evidence="10">
    <location>
        <begin position="67"/>
        <end position="87"/>
    </location>
</feature>
<feature type="transmembrane region" description="Helical" evidence="10">
    <location>
        <begin position="146"/>
        <end position="166"/>
    </location>
</feature>
<evidence type="ECO:0000256" key="4">
    <source>
        <dbReference type="ARBA" id="ARBA00023040"/>
    </source>
</evidence>
<evidence type="ECO:0000256" key="1">
    <source>
        <dbReference type="ARBA" id="ARBA00004141"/>
    </source>
</evidence>
<organism evidence="12 13">
    <name type="scientific">Chiloscyllium punctatum</name>
    <name type="common">Brownbanded bambooshark</name>
    <name type="synonym">Hemiscyllium punctatum</name>
    <dbReference type="NCBI Taxonomy" id="137246"/>
    <lineage>
        <taxon>Eukaryota</taxon>
        <taxon>Metazoa</taxon>
        <taxon>Chordata</taxon>
        <taxon>Craniata</taxon>
        <taxon>Vertebrata</taxon>
        <taxon>Chondrichthyes</taxon>
        <taxon>Elasmobranchii</taxon>
        <taxon>Galeomorphii</taxon>
        <taxon>Galeoidea</taxon>
        <taxon>Orectolobiformes</taxon>
        <taxon>Hemiscylliidae</taxon>
        <taxon>Chiloscyllium</taxon>
    </lineage>
</organism>
<keyword evidence="3 10" id="KW-1133">Transmembrane helix</keyword>
<dbReference type="PRINTS" id="PR01157">
    <property type="entry name" value="P2YPURNOCPTR"/>
</dbReference>
<dbReference type="PANTHER" id="PTHR10489:SF954">
    <property type="entry name" value="G PROTEIN-COUPLED RECEPTOR 25"/>
    <property type="match status" value="1"/>
</dbReference>